<geneLocation type="chloroplast" evidence="1"/>
<dbReference type="AlphaFoldDB" id="A0A345U763"/>
<gene>
    <name evidence="1" type="primary">orf342</name>
</gene>
<accession>A0A345U763</accession>
<dbReference type="RefSeq" id="YP_009510626.1">
    <property type="nucleotide sequence ID" value="NC_039140.1"/>
</dbReference>
<evidence type="ECO:0000313" key="1">
    <source>
        <dbReference type="EMBL" id="AXI96299.1"/>
    </source>
</evidence>
<proteinExistence type="predicted"/>
<dbReference type="GeneID" id="37623008"/>
<keyword evidence="1" id="KW-0934">Plastid</keyword>
<dbReference type="EMBL" id="MH396010">
    <property type="protein sequence ID" value="AXI96299.1"/>
    <property type="molecule type" value="Genomic_DNA"/>
</dbReference>
<organism evidence="1">
    <name type="scientific">Gracilaria ferox</name>
    <dbReference type="NCBI Taxonomy" id="1184158"/>
    <lineage>
        <taxon>Eukaryota</taxon>
        <taxon>Rhodophyta</taxon>
        <taxon>Florideophyceae</taxon>
        <taxon>Rhodymeniophycidae</taxon>
        <taxon>Gracilariales</taxon>
        <taxon>Gracilariaceae</taxon>
        <taxon>Gracilaria</taxon>
    </lineage>
</organism>
<name>A0A345U763_9FLOR</name>
<keyword evidence="1" id="KW-0150">Chloroplast</keyword>
<reference evidence="1" key="1">
    <citation type="submission" date="2018-05" db="EMBL/GenBank/DDBJ databases">
        <title>Organellar genomes of Gracilariaceae.</title>
        <authorList>
            <person name="Iha C."/>
            <person name="Oliveira M.C."/>
        </authorList>
    </citation>
    <scope>NUCLEOTIDE SEQUENCE</scope>
</reference>
<sequence>MLEFRYYWNFIKNLQIKLNNSTTLTKINIKLSLLQIISDYINIYFSYSYCIMYYYKFTYNYNYIQILNSHFSLGKISNLRITTNNLIIKLQYKFKNQLNMIQKLAIKYEEKHFISVYNYSYKNMKIHTDYFSYNVSKLKNSKELYLLLKYNLFQYFDTLKYSTIYLHLLFYDNILTSKWTNYIINLYPYITYNYNRVFNFISVLPWLYKNTIQIKGKINIFDITQKLMSIKSVYNKDEYNTTKNTYNFKLISTTNYLFNIQYTLYPIKYIAIYLLIDHIKSTSYQILYLPDIYLSKLIYQNHNRVGIGINIYTPFKKKPIIFIEYFTNDKYENIIYIGTNYS</sequence>
<protein>
    <submittedName>
        <fullName evidence="1">Uncharacterized protein</fullName>
    </submittedName>
</protein>